<dbReference type="InterPro" id="IPR023753">
    <property type="entry name" value="FAD/NAD-binding_dom"/>
</dbReference>
<dbReference type="GO" id="GO:0016651">
    <property type="term" value="F:oxidoreductase activity, acting on NAD(P)H"/>
    <property type="evidence" value="ECO:0007669"/>
    <property type="project" value="TreeGrafter"/>
</dbReference>
<name>A0AA91ID12_VARPD</name>
<dbReference type="GO" id="GO:0005737">
    <property type="term" value="C:cytoplasm"/>
    <property type="evidence" value="ECO:0007669"/>
    <property type="project" value="TreeGrafter"/>
</dbReference>
<dbReference type="PANTHER" id="PTHR43557">
    <property type="entry name" value="APOPTOSIS-INDUCING FACTOR 1"/>
    <property type="match status" value="1"/>
</dbReference>
<sequence length="409" mass="42763">MNSIVIIGGGHAAAQLCAGLAEAGQGARVHLVCEEACEPYHRPPLSKAFLKSAEETTQPHKAADWYREAGITLHLGDAAVAIDREAHTVTLRSGAVLPWERLVLATGTRARQMPDLKPGLENVASLRAADEAHRLRTRLASAETVTVLGGGFIGLEVAATAKSLGKSVQVIESAPRLLGRAVSPELSAHVLATHRAAGIDIVLGAQTGAFEVEGDRLVSVQVNGVKQPVDLLLLGIGAVPETALAQAAGIECADGIVVDAQMQTSAAGVLAVGDCTRFPDRRAGRALRLESVQNANDQARTAVATLTGAARDHDAVAWFWSDQGSMRLQMVGLMPAEGTAGLTSVRRPGPGANPNAFSLFHYVDGHLVCVESVNAPVDHMMSRKLLEAGRSPDPAVIADASIPLKNHLS</sequence>
<dbReference type="Pfam" id="PF07992">
    <property type="entry name" value="Pyr_redox_2"/>
    <property type="match status" value="1"/>
</dbReference>
<evidence type="ECO:0000256" key="3">
    <source>
        <dbReference type="ARBA" id="ARBA00022827"/>
    </source>
</evidence>
<evidence type="ECO:0000256" key="1">
    <source>
        <dbReference type="ARBA" id="ARBA00001974"/>
    </source>
</evidence>
<evidence type="ECO:0000313" key="7">
    <source>
        <dbReference type="EMBL" id="OAK66719.1"/>
    </source>
</evidence>
<dbReference type="InterPro" id="IPR028202">
    <property type="entry name" value="Reductase_C"/>
</dbReference>
<feature type="domain" description="FAD/NAD(P)-binding" evidence="5">
    <location>
        <begin position="3"/>
        <end position="299"/>
    </location>
</feature>
<dbReference type="SUPFAM" id="SSF51905">
    <property type="entry name" value="FAD/NAD(P)-binding domain"/>
    <property type="match status" value="2"/>
</dbReference>
<protein>
    <submittedName>
        <fullName evidence="7">Ferredoxin reductase</fullName>
    </submittedName>
</protein>
<dbReference type="EMBL" id="LVHG01000013">
    <property type="protein sequence ID" value="OAK66719.1"/>
    <property type="molecule type" value="Genomic_DNA"/>
</dbReference>
<dbReference type="RefSeq" id="WP_081265918.1">
    <property type="nucleotide sequence ID" value="NZ_LVHG01000013.1"/>
</dbReference>
<accession>A0AA91ID12</accession>
<evidence type="ECO:0000259" key="6">
    <source>
        <dbReference type="Pfam" id="PF14759"/>
    </source>
</evidence>
<evidence type="ECO:0000313" key="8">
    <source>
        <dbReference type="Proteomes" id="UP000077852"/>
    </source>
</evidence>
<evidence type="ECO:0000256" key="4">
    <source>
        <dbReference type="ARBA" id="ARBA00023002"/>
    </source>
</evidence>
<organism evidence="7 8">
    <name type="scientific">Variovorax paradoxus</name>
    <dbReference type="NCBI Taxonomy" id="34073"/>
    <lineage>
        <taxon>Bacteria</taxon>
        <taxon>Pseudomonadati</taxon>
        <taxon>Pseudomonadota</taxon>
        <taxon>Betaproteobacteria</taxon>
        <taxon>Burkholderiales</taxon>
        <taxon>Comamonadaceae</taxon>
        <taxon>Variovorax</taxon>
    </lineage>
</organism>
<evidence type="ECO:0000259" key="5">
    <source>
        <dbReference type="Pfam" id="PF07992"/>
    </source>
</evidence>
<feature type="domain" description="Reductase C-terminal" evidence="6">
    <location>
        <begin position="318"/>
        <end position="406"/>
    </location>
</feature>
<dbReference type="Gene3D" id="3.50.50.60">
    <property type="entry name" value="FAD/NAD(P)-binding domain"/>
    <property type="match status" value="2"/>
</dbReference>
<dbReference type="PRINTS" id="PR00368">
    <property type="entry name" value="FADPNR"/>
</dbReference>
<dbReference type="PANTHER" id="PTHR43557:SF2">
    <property type="entry name" value="RIESKE DOMAIN-CONTAINING PROTEIN-RELATED"/>
    <property type="match status" value="1"/>
</dbReference>
<keyword evidence="4" id="KW-0560">Oxidoreductase</keyword>
<proteinExistence type="predicted"/>
<dbReference type="SUPFAM" id="SSF55424">
    <property type="entry name" value="FAD/NAD-linked reductases, dimerisation (C-terminal) domain"/>
    <property type="match status" value="1"/>
</dbReference>
<keyword evidence="3" id="KW-0274">FAD</keyword>
<comment type="caution">
    <text evidence="7">The sequence shown here is derived from an EMBL/GenBank/DDBJ whole genome shotgun (WGS) entry which is preliminary data.</text>
</comment>
<dbReference type="InterPro" id="IPR050446">
    <property type="entry name" value="FAD-oxidoreductase/Apoptosis"/>
</dbReference>
<dbReference type="InterPro" id="IPR036188">
    <property type="entry name" value="FAD/NAD-bd_sf"/>
</dbReference>
<comment type="cofactor">
    <cofactor evidence="1">
        <name>FAD</name>
        <dbReference type="ChEBI" id="CHEBI:57692"/>
    </cofactor>
</comment>
<keyword evidence="2" id="KW-0285">Flavoprotein</keyword>
<evidence type="ECO:0000256" key="2">
    <source>
        <dbReference type="ARBA" id="ARBA00022630"/>
    </source>
</evidence>
<dbReference type="PRINTS" id="PR00411">
    <property type="entry name" value="PNDRDTASEI"/>
</dbReference>
<dbReference type="Proteomes" id="UP000077852">
    <property type="component" value="Unassembled WGS sequence"/>
</dbReference>
<dbReference type="Gene3D" id="3.30.390.30">
    <property type="match status" value="1"/>
</dbReference>
<dbReference type="InterPro" id="IPR016156">
    <property type="entry name" value="FAD/NAD-linked_Rdtase_dimer_sf"/>
</dbReference>
<gene>
    <name evidence="7" type="ORF">A3K87_05810</name>
</gene>
<reference evidence="7 8" key="1">
    <citation type="submission" date="2016-03" db="EMBL/GenBank/DDBJ databases">
        <title>Genome sequence of Variovorax paradoxus KB5.</title>
        <authorList>
            <person name="Jeong H."/>
            <person name="Hong C.E."/>
            <person name="Jo S.H."/>
            <person name="Park J.M."/>
        </authorList>
    </citation>
    <scope>NUCLEOTIDE SEQUENCE [LARGE SCALE GENOMIC DNA]</scope>
    <source>
        <strain evidence="7 8">KB5</strain>
    </source>
</reference>
<dbReference type="AlphaFoldDB" id="A0AA91ID12"/>
<dbReference type="Pfam" id="PF14759">
    <property type="entry name" value="Reductase_C"/>
    <property type="match status" value="1"/>
</dbReference>